<evidence type="ECO:0000256" key="2">
    <source>
        <dbReference type="ARBA" id="ARBA00022679"/>
    </source>
</evidence>
<evidence type="ECO:0000256" key="3">
    <source>
        <dbReference type="ARBA" id="ARBA00022723"/>
    </source>
</evidence>
<dbReference type="EMBL" id="CP014699">
    <property type="protein sequence ID" value="AND79223.1"/>
    <property type="molecule type" value="Genomic_DNA"/>
</dbReference>
<feature type="binding site" evidence="6">
    <location>
        <position position="298"/>
    </location>
    <ligand>
        <name>Zn(2+)</name>
        <dbReference type="ChEBI" id="CHEBI:29105"/>
    </ligand>
</feature>
<keyword evidence="4 6" id="KW-0862">Zinc</keyword>
<dbReference type="InterPro" id="IPR003726">
    <property type="entry name" value="HCY_dom"/>
</dbReference>
<feature type="domain" description="Hcy-binding" evidence="7">
    <location>
        <begin position="2"/>
        <end position="313"/>
    </location>
</feature>
<keyword evidence="3 6" id="KW-0479">Metal-binding</keyword>
<dbReference type="GO" id="GO:0033528">
    <property type="term" value="P:S-methylmethionine cycle"/>
    <property type="evidence" value="ECO:0007669"/>
    <property type="project" value="TreeGrafter"/>
</dbReference>
<dbReference type="Proteomes" id="UP000077317">
    <property type="component" value="Chromosome"/>
</dbReference>
<gene>
    <name evidence="8" type="primary">mmuM</name>
    <name evidence="8" type="ORF">A0O21_03850</name>
</gene>
<evidence type="ECO:0000256" key="5">
    <source>
        <dbReference type="ARBA" id="ARBA00076752"/>
    </source>
</evidence>
<dbReference type="OrthoDB" id="9803687at2"/>
<dbReference type="KEGG" id="spat:A0O21_03850"/>
<keyword evidence="2 6" id="KW-0808">Transferase</keyword>
<dbReference type="PANTHER" id="PTHR46015:SF1">
    <property type="entry name" value="HOMOCYSTEINE S-METHYLTRANSFERASE-LIKE ISOFORM 1"/>
    <property type="match status" value="1"/>
</dbReference>
<protein>
    <recommendedName>
        <fullName evidence="5">S-methylmethionine:homocysteine methyltransferase</fullName>
    </recommendedName>
</protein>
<proteinExistence type="predicted"/>
<evidence type="ECO:0000313" key="8">
    <source>
        <dbReference type="EMBL" id="AND79223.1"/>
    </source>
</evidence>
<dbReference type="FunFam" id="3.20.20.330:FF:000002">
    <property type="entry name" value="Homocysteine S-methyltransferase"/>
    <property type="match status" value="1"/>
</dbReference>
<keyword evidence="1 6" id="KW-0489">Methyltransferase</keyword>
<name>A0A172Q6U4_9STRE</name>
<dbReference type="GO" id="GO:0008270">
    <property type="term" value="F:zinc ion binding"/>
    <property type="evidence" value="ECO:0007669"/>
    <property type="project" value="InterPro"/>
</dbReference>
<reference evidence="8 9" key="1">
    <citation type="journal article" date="2016" name="Int. J. Syst. Evol. Microbiol.">
        <title>Streptococcuspantholopis sp. nov., isolated from faeces of the Tibetan antelope (Pantholops hodgsonii).</title>
        <authorList>
            <person name="Bai X."/>
            <person name="Xiong Y."/>
            <person name="Lu S."/>
            <person name="Jin D."/>
            <person name="Lai X."/>
            <person name="Yang J."/>
            <person name="Niu L."/>
            <person name="Hu S."/>
            <person name="Meng X."/>
            <person name="Pu J."/>
            <person name="Ye C."/>
            <person name="Xu J."/>
        </authorList>
    </citation>
    <scope>NUCLEOTIDE SEQUENCE [LARGE SCALE GENOMIC DNA]</scope>
    <source>
        <strain evidence="8 9">TA 26</strain>
    </source>
</reference>
<accession>A0A172Q6U4</accession>
<dbReference type="GO" id="GO:0008898">
    <property type="term" value="F:S-adenosylmethionine-homocysteine S-methyltransferase activity"/>
    <property type="evidence" value="ECO:0007669"/>
    <property type="project" value="TreeGrafter"/>
</dbReference>
<dbReference type="AlphaFoldDB" id="A0A172Q6U4"/>
<dbReference type="InterPro" id="IPR051486">
    <property type="entry name" value="Hcy_S-methyltransferase"/>
</dbReference>
<feature type="binding site" evidence="6">
    <location>
        <position position="299"/>
    </location>
    <ligand>
        <name>Zn(2+)</name>
        <dbReference type="ChEBI" id="CHEBI:29105"/>
    </ligand>
</feature>
<dbReference type="Gene3D" id="3.20.20.330">
    <property type="entry name" value="Homocysteine-binding-like domain"/>
    <property type="match status" value="1"/>
</dbReference>
<sequence length="316" mass="35037">MALFKDLLTVNDYLILDGALGTELEKRGFDVTGKLWSAKYLLEKPKAIQDLHELYLRTGADILTTSSYQATLPGLQAAGLSEKEALDIISLTVQLAKNARDKVWQELSEDQKKQRPYPLISGDVGPYAAYLADGSEYTGAYRLTQEEYKAFHRPRIQALIAADCDLLGIETIPNADEARALLDLLAEEFPDTEAYMSFTAQDDVHISDGTAIEELALMCDKSEQILALGINCSAPKVFDGLLRRIRSVTDKPLITYPNSGEVYDGTTQTWKDSPDQSHSLLENVLRWHQAGAKIVGGCCRTGPEDISYLFQAIRLK</sequence>
<dbReference type="InterPro" id="IPR036589">
    <property type="entry name" value="HCY_dom_sf"/>
</dbReference>
<dbReference type="Pfam" id="PF02574">
    <property type="entry name" value="S-methyl_trans"/>
    <property type="match status" value="1"/>
</dbReference>
<dbReference type="STRING" id="1811193.A0O21_03850"/>
<evidence type="ECO:0000259" key="7">
    <source>
        <dbReference type="PROSITE" id="PS50970"/>
    </source>
</evidence>
<evidence type="ECO:0000256" key="4">
    <source>
        <dbReference type="ARBA" id="ARBA00022833"/>
    </source>
</evidence>
<evidence type="ECO:0000256" key="1">
    <source>
        <dbReference type="ARBA" id="ARBA00022603"/>
    </source>
</evidence>
<organism evidence="8 9">
    <name type="scientific">Streptococcus pantholopis</name>
    <dbReference type="NCBI Taxonomy" id="1811193"/>
    <lineage>
        <taxon>Bacteria</taxon>
        <taxon>Bacillati</taxon>
        <taxon>Bacillota</taxon>
        <taxon>Bacilli</taxon>
        <taxon>Lactobacillales</taxon>
        <taxon>Streptococcaceae</taxon>
        <taxon>Streptococcus</taxon>
    </lineage>
</organism>
<dbReference type="GO" id="GO:0032259">
    <property type="term" value="P:methylation"/>
    <property type="evidence" value="ECO:0007669"/>
    <property type="project" value="UniProtKB-KW"/>
</dbReference>
<dbReference type="RefSeq" id="WP_067061574.1">
    <property type="nucleotide sequence ID" value="NZ_CP014699.1"/>
</dbReference>
<dbReference type="SUPFAM" id="SSF82282">
    <property type="entry name" value="Homocysteine S-methyltransferase"/>
    <property type="match status" value="1"/>
</dbReference>
<feature type="binding site" evidence="6">
    <location>
        <position position="232"/>
    </location>
    <ligand>
        <name>Zn(2+)</name>
        <dbReference type="ChEBI" id="CHEBI:29105"/>
    </ligand>
</feature>
<dbReference type="PROSITE" id="PS50970">
    <property type="entry name" value="HCY"/>
    <property type="match status" value="1"/>
</dbReference>
<dbReference type="GO" id="GO:0009086">
    <property type="term" value="P:methionine biosynthetic process"/>
    <property type="evidence" value="ECO:0007669"/>
    <property type="project" value="InterPro"/>
</dbReference>
<evidence type="ECO:0000313" key="9">
    <source>
        <dbReference type="Proteomes" id="UP000077317"/>
    </source>
</evidence>
<keyword evidence="9" id="KW-1185">Reference proteome</keyword>
<reference evidence="9" key="2">
    <citation type="submission" date="2016-03" db="EMBL/GenBank/DDBJ databases">
        <title>Streptococcus antelopensis sp. nov., isolated from the feces of the Tibetan antelope (Pantholops hodgsonii) in Hoh Xil National Nature Reserve, Qinghai, China.</title>
        <authorList>
            <person name="Bai X."/>
        </authorList>
    </citation>
    <scope>NUCLEOTIDE SEQUENCE [LARGE SCALE GENOMIC DNA]</scope>
    <source>
        <strain evidence="9">TA 26</strain>
    </source>
</reference>
<dbReference type="PANTHER" id="PTHR46015">
    <property type="entry name" value="ZGC:172121"/>
    <property type="match status" value="1"/>
</dbReference>
<comment type="cofactor">
    <cofactor evidence="6">
        <name>Zn(2+)</name>
        <dbReference type="ChEBI" id="CHEBI:29105"/>
    </cofactor>
</comment>
<evidence type="ECO:0000256" key="6">
    <source>
        <dbReference type="PROSITE-ProRule" id="PRU00333"/>
    </source>
</evidence>
<dbReference type="NCBIfam" id="NF007020">
    <property type="entry name" value="PRK09485.1"/>
    <property type="match status" value="1"/>
</dbReference>